<dbReference type="STRING" id="686340.Metal_3253"/>
<dbReference type="Proteomes" id="UP000005090">
    <property type="component" value="Chromosome"/>
</dbReference>
<protein>
    <submittedName>
        <fullName evidence="2">G:T/U mismatch-specific DNA glycosylase</fullName>
    </submittedName>
</protein>
<gene>
    <name evidence="2" type="ORF">Metal_3253</name>
</gene>
<dbReference type="InterPro" id="IPR026353">
    <property type="entry name" value="Hypoxan-DNA_Glyclase"/>
</dbReference>
<dbReference type="AlphaFoldDB" id="H8GPH7"/>
<proteinExistence type="predicted"/>
<reference evidence="2 3" key="1">
    <citation type="journal article" date="2013" name="Genome Announc.">
        <title>Genome Sequence of the Obligate Gammaproteobacterial Methanotroph Methylomicrobium album Strain BG8.</title>
        <authorList>
            <person name="Kits K.D."/>
            <person name="Kalyuzhnaya M.G."/>
            <person name="Klotz M.G."/>
            <person name="Jetten M.S."/>
            <person name="Op den Camp H.J."/>
            <person name="Vuilleumier S."/>
            <person name="Bringel F."/>
            <person name="Dispirito A.A."/>
            <person name="Murrell J.C."/>
            <person name="Bruce D."/>
            <person name="Cheng J.F."/>
            <person name="Copeland A."/>
            <person name="Goodwin L."/>
            <person name="Hauser L."/>
            <person name="Lajus A."/>
            <person name="Land M.L."/>
            <person name="Lapidus A."/>
            <person name="Lucas S."/>
            <person name="Medigue C."/>
            <person name="Pitluck S."/>
            <person name="Woyke T."/>
            <person name="Zeytun A."/>
            <person name="Stein L.Y."/>
        </authorList>
    </citation>
    <scope>NUCLEOTIDE SEQUENCE [LARGE SCALE GENOMIC DNA]</scope>
    <source>
        <strain evidence="2 3">BG8</strain>
    </source>
</reference>
<evidence type="ECO:0000259" key="1">
    <source>
        <dbReference type="SMART" id="SM00986"/>
    </source>
</evidence>
<sequence length="176" mass="19855">MHEISGFDPIAAPDARVLILGAMPSKVSKAKEQYYGHAKNAFWTIMGRLFGADPDLCYGLRKGILITHRVAVWDVLKTCQRASSLDGDIEMDSIVVNDFNVFFSQHGQIRHVFFNGMTPEKIYRKFILPTLPERFAYLVYHRLPSTSPAHAALGLKQKLDAWQEIKQCMTAELAEG</sequence>
<dbReference type="EMBL" id="CM001475">
    <property type="protein sequence ID" value="EIC30923.1"/>
    <property type="molecule type" value="Genomic_DNA"/>
</dbReference>
<dbReference type="InterPro" id="IPR036895">
    <property type="entry name" value="Uracil-DNA_glycosylase-like_sf"/>
</dbReference>
<dbReference type="SUPFAM" id="SSF52141">
    <property type="entry name" value="Uracil-DNA glycosylase-like"/>
    <property type="match status" value="1"/>
</dbReference>
<dbReference type="NCBIfam" id="TIGR04274">
    <property type="entry name" value="hypoxanDNAglyco"/>
    <property type="match status" value="1"/>
</dbReference>
<organism evidence="2 3">
    <name type="scientific">Methylomicrobium album BG8</name>
    <dbReference type="NCBI Taxonomy" id="686340"/>
    <lineage>
        <taxon>Bacteria</taxon>
        <taxon>Pseudomonadati</taxon>
        <taxon>Pseudomonadota</taxon>
        <taxon>Gammaproteobacteria</taxon>
        <taxon>Methylococcales</taxon>
        <taxon>Methylococcaceae</taxon>
        <taxon>Methylomicrobium</taxon>
    </lineage>
</organism>
<dbReference type="Pfam" id="PF03167">
    <property type="entry name" value="UDG"/>
    <property type="match status" value="1"/>
</dbReference>
<dbReference type="CDD" id="cd10032">
    <property type="entry name" value="UDG-F6_HDG"/>
    <property type="match status" value="1"/>
</dbReference>
<dbReference type="InterPro" id="IPR005122">
    <property type="entry name" value="Uracil-DNA_glycosylase-like"/>
</dbReference>
<dbReference type="SMART" id="SM00986">
    <property type="entry name" value="UDG"/>
    <property type="match status" value="1"/>
</dbReference>
<accession>H8GPH7</accession>
<name>H8GPH7_METAL</name>
<feature type="domain" description="Uracil-DNA glycosylase-like" evidence="1">
    <location>
        <begin position="8"/>
        <end position="166"/>
    </location>
</feature>
<dbReference type="SMART" id="SM00987">
    <property type="entry name" value="UreE_C"/>
    <property type="match status" value="1"/>
</dbReference>
<dbReference type="RefSeq" id="WP_005373861.1">
    <property type="nucleotide sequence ID" value="NZ_CM001475.1"/>
</dbReference>
<dbReference type="eggNOG" id="COG3663">
    <property type="taxonomic scope" value="Bacteria"/>
</dbReference>
<keyword evidence="3" id="KW-1185">Reference proteome</keyword>
<dbReference type="Gene3D" id="3.40.470.10">
    <property type="entry name" value="Uracil-DNA glycosylase-like domain"/>
    <property type="match status" value="1"/>
</dbReference>
<evidence type="ECO:0000313" key="2">
    <source>
        <dbReference type="EMBL" id="EIC30923.1"/>
    </source>
</evidence>
<evidence type="ECO:0000313" key="3">
    <source>
        <dbReference type="Proteomes" id="UP000005090"/>
    </source>
</evidence>
<dbReference type="HOGENOM" id="CLU_094865_0_0_6"/>